<gene>
    <name evidence="8" type="primary">uraD</name>
    <name evidence="8" type="ORF">D0Y50_07190</name>
</gene>
<dbReference type="SUPFAM" id="SSF158694">
    <property type="entry name" value="UraD-Like"/>
    <property type="match status" value="1"/>
</dbReference>
<dbReference type="InterPro" id="IPR036778">
    <property type="entry name" value="OHCU_decarboxylase_sf"/>
</dbReference>
<comment type="catalytic activity">
    <reaction evidence="1">
        <text>5-hydroxy-2-oxo-4-ureido-2,5-dihydro-1H-imidazole-5-carboxylate + H(+) = (S)-allantoin + CO2</text>
        <dbReference type="Rhea" id="RHEA:26301"/>
        <dbReference type="ChEBI" id="CHEBI:15378"/>
        <dbReference type="ChEBI" id="CHEBI:15678"/>
        <dbReference type="ChEBI" id="CHEBI:16526"/>
        <dbReference type="ChEBI" id="CHEBI:58639"/>
        <dbReference type="EC" id="4.1.1.97"/>
    </reaction>
</comment>
<keyword evidence="4" id="KW-0659">Purine metabolism</keyword>
<feature type="domain" description="Oxo-4-hydroxy-4-carboxy-5-ureidoimidazoline decarboxylase" evidence="7">
    <location>
        <begin position="7"/>
        <end position="163"/>
    </location>
</feature>
<dbReference type="InterPro" id="IPR018020">
    <property type="entry name" value="OHCU_decarboxylase"/>
</dbReference>
<sequence>MTLEQLNQLSVPGARQWFSRCCAAASWINMMVESRPFTSREQLHEYAQLHWHKMQTSDLLEAFAAHPMIGDIDSLRARFANTKTLAANEQDGARQASDETLIELKQLNQQYLKKHGFIFIICATGLSAQAMLDELRLRLHNDTATEQANAADHQLQITQLRLDKGLSTPSDLQDLP</sequence>
<evidence type="ECO:0000256" key="2">
    <source>
        <dbReference type="ARBA" id="ARBA00004754"/>
    </source>
</evidence>
<proteinExistence type="predicted"/>
<keyword evidence="6 8" id="KW-0456">Lyase</keyword>
<dbReference type="EMBL" id="CP031769">
    <property type="protein sequence ID" value="AXR06167.1"/>
    <property type="molecule type" value="Genomic_DNA"/>
</dbReference>
<dbReference type="EC" id="4.1.1.97" evidence="3"/>
<organism evidence="8 9">
    <name type="scientific">Salinimonas sediminis</name>
    <dbReference type="NCBI Taxonomy" id="2303538"/>
    <lineage>
        <taxon>Bacteria</taxon>
        <taxon>Pseudomonadati</taxon>
        <taxon>Pseudomonadota</taxon>
        <taxon>Gammaproteobacteria</taxon>
        <taxon>Alteromonadales</taxon>
        <taxon>Alteromonadaceae</taxon>
        <taxon>Alteromonas/Salinimonas group</taxon>
        <taxon>Salinimonas</taxon>
    </lineage>
</organism>
<dbReference type="Pfam" id="PF09349">
    <property type="entry name" value="OHCU_decarbox"/>
    <property type="match status" value="1"/>
</dbReference>
<dbReference type="Gene3D" id="1.10.3330.10">
    <property type="entry name" value="Oxo-4-hydroxy-4-carboxy-5-ureidoimidazoline decarboxylase"/>
    <property type="match status" value="1"/>
</dbReference>
<name>A0A346NKW0_9ALTE</name>
<evidence type="ECO:0000256" key="1">
    <source>
        <dbReference type="ARBA" id="ARBA00001163"/>
    </source>
</evidence>
<dbReference type="GO" id="GO:0006144">
    <property type="term" value="P:purine nucleobase metabolic process"/>
    <property type="evidence" value="ECO:0007669"/>
    <property type="project" value="UniProtKB-KW"/>
</dbReference>
<comment type="pathway">
    <text evidence="2">Purine metabolism; urate degradation; (S)-allantoin from urate: step 3/3.</text>
</comment>
<dbReference type="KEGG" id="salm:D0Y50_07190"/>
<dbReference type="GO" id="GO:0019628">
    <property type="term" value="P:urate catabolic process"/>
    <property type="evidence" value="ECO:0007669"/>
    <property type="project" value="TreeGrafter"/>
</dbReference>
<dbReference type="GO" id="GO:0051997">
    <property type="term" value="F:2-oxo-4-hydroxy-4-carboxy-5-ureidoimidazoline decarboxylase activity"/>
    <property type="evidence" value="ECO:0007669"/>
    <property type="project" value="UniProtKB-EC"/>
</dbReference>
<dbReference type="PANTHER" id="PTHR43466">
    <property type="entry name" value="2-OXO-4-HYDROXY-4-CARBOXY-5-UREIDOIMIDAZOLINE DECARBOXYLASE-RELATED"/>
    <property type="match status" value="1"/>
</dbReference>
<dbReference type="AlphaFoldDB" id="A0A346NKW0"/>
<dbReference type="NCBIfam" id="TIGR03180">
    <property type="entry name" value="UraD_2"/>
    <property type="match status" value="1"/>
</dbReference>
<evidence type="ECO:0000313" key="8">
    <source>
        <dbReference type="EMBL" id="AXR06167.1"/>
    </source>
</evidence>
<dbReference type="PANTHER" id="PTHR43466:SF1">
    <property type="entry name" value="2-OXO-4-HYDROXY-4-CARBOXY-5-UREIDOIMIDAZOLINE DECARBOXYLASE-RELATED"/>
    <property type="match status" value="1"/>
</dbReference>
<evidence type="ECO:0000313" key="9">
    <source>
        <dbReference type="Proteomes" id="UP000262073"/>
    </source>
</evidence>
<keyword evidence="5" id="KW-0210">Decarboxylase</keyword>
<keyword evidence="9" id="KW-1185">Reference proteome</keyword>
<dbReference type="InterPro" id="IPR017595">
    <property type="entry name" value="OHCU_decarboxylase-2"/>
</dbReference>
<dbReference type="RefSeq" id="WP_108566281.1">
    <property type="nucleotide sequence ID" value="NZ_CP031769.1"/>
</dbReference>
<dbReference type="OrthoDB" id="9800909at2"/>
<dbReference type="Proteomes" id="UP000262073">
    <property type="component" value="Chromosome"/>
</dbReference>
<evidence type="ECO:0000256" key="4">
    <source>
        <dbReference type="ARBA" id="ARBA00022631"/>
    </source>
</evidence>
<protein>
    <recommendedName>
        <fullName evidence="3">2-oxo-4-hydroxy-4-carboxy-5-ureidoimidazoline decarboxylase</fullName>
        <ecNumber evidence="3">4.1.1.97</ecNumber>
    </recommendedName>
</protein>
<evidence type="ECO:0000256" key="5">
    <source>
        <dbReference type="ARBA" id="ARBA00022793"/>
    </source>
</evidence>
<reference evidence="8 9" key="1">
    <citation type="submission" date="2018-08" db="EMBL/GenBank/DDBJ databases">
        <title>Salinimonas sediminis sp. nov., a piezophilic bacterium isolated from a deep-sea sediment sample from the New Britain Trench.</title>
        <authorList>
            <person name="Cao J."/>
        </authorList>
    </citation>
    <scope>NUCLEOTIDE SEQUENCE [LARGE SCALE GENOMIC DNA]</scope>
    <source>
        <strain evidence="8 9">N102</strain>
    </source>
</reference>
<evidence type="ECO:0000256" key="3">
    <source>
        <dbReference type="ARBA" id="ARBA00012257"/>
    </source>
</evidence>
<evidence type="ECO:0000256" key="6">
    <source>
        <dbReference type="ARBA" id="ARBA00023239"/>
    </source>
</evidence>
<accession>A0A346NKW0</accession>
<dbReference type="NCBIfam" id="NF010372">
    <property type="entry name" value="PRK13798.1"/>
    <property type="match status" value="1"/>
</dbReference>
<evidence type="ECO:0000259" key="7">
    <source>
        <dbReference type="Pfam" id="PF09349"/>
    </source>
</evidence>